<evidence type="ECO:0000313" key="1">
    <source>
        <dbReference type="EMBL" id="KAJ7361317.1"/>
    </source>
</evidence>
<organism evidence="1 2">
    <name type="scientific">Mycena albidolilacea</name>
    <dbReference type="NCBI Taxonomy" id="1033008"/>
    <lineage>
        <taxon>Eukaryota</taxon>
        <taxon>Fungi</taxon>
        <taxon>Dikarya</taxon>
        <taxon>Basidiomycota</taxon>
        <taxon>Agaricomycotina</taxon>
        <taxon>Agaricomycetes</taxon>
        <taxon>Agaricomycetidae</taxon>
        <taxon>Agaricales</taxon>
        <taxon>Marasmiineae</taxon>
        <taxon>Mycenaceae</taxon>
        <taxon>Mycena</taxon>
    </lineage>
</organism>
<dbReference type="EMBL" id="JARIHO010000005">
    <property type="protein sequence ID" value="KAJ7361317.1"/>
    <property type="molecule type" value="Genomic_DNA"/>
</dbReference>
<dbReference type="AlphaFoldDB" id="A0AAD7AK97"/>
<keyword evidence="2" id="KW-1185">Reference proteome</keyword>
<protein>
    <submittedName>
        <fullName evidence="1">Uncharacterized protein</fullName>
    </submittedName>
</protein>
<name>A0AAD7AK97_9AGAR</name>
<reference evidence="1" key="1">
    <citation type="submission" date="2023-03" db="EMBL/GenBank/DDBJ databases">
        <title>Massive genome expansion in bonnet fungi (Mycena s.s.) driven by repeated elements and novel gene families across ecological guilds.</title>
        <authorList>
            <consortium name="Lawrence Berkeley National Laboratory"/>
            <person name="Harder C.B."/>
            <person name="Miyauchi S."/>
            <person name="Viragh M."/>
            <person name="Kuo A."/>
            <person name="Thoen E."/>
            <person name="Andreopoulos B."/>
            <person name="Lu D."/>
            <person name="Skrede I."/>
            <person name="Drula E."/>
            <person name="Henrissat B."/>
            <person name="Morin E."/>
            <person name="Kohler A."/>
            <person name="Barry K."/>
            <person name="LaButti K."/>
            <person name="Morin E."/>
            <person name="Salamov A."/>
            <person name="Lipzen A."/>
            <person name="Mereny Z."/>
            <person name="Hegedus B."/>
            <person name="Baldrian P."/>
            <person name="Stursova M."/>
            <person name="Weitz H."/>
            <person name="Taylor A."/>
            <person name="Grigoriev I.V."/>
            <person name="Nagy L.G."/>
            <person name="Martin F."/>
            <person name="Kauserud H."/>
        </authorList>
    </citation>
    <scope>NUCLEOTIDE SEQUENCE</scope>
    <source>
        <strain evidence="1">CBHHK002</strain>
    </source>
</reference>
<comment type="caution">
    <text evidence="1">The sequence shown here is derived from an EMBL/GenBank/DDBJ whole genome shotgun (WGS) entry which is preliminary data.</text>
</comment>
<proteinExistence type="predicted"/>
<dbReference type="Proteomes" id="UP001218218">
    <property type="component" value="Unassembled WGS sequence"/>
</dbReference>
<accession>A0AAD7AK97</accession>
<gene>
    <name evidence="1" type="ORF">DFH08DRAFT_951895</name>
</gene>
<evidence type="ECO:0000313" key="2">
    <source>
        <dbReference type="Proteomes" id="UP001218218"/>
    </source>
</evidence>
<sequence>MTHRLRHDTRIFASGFFLTRDEIQELAQRALSPDFLASHWNDAFMAFKWHIRAHSCEVITTSKPNRFLVAVHFFPWVVGELVPRKLADIPKERRELWSKHYGQHVPDAKYPMGMVAYPMHLGAIFFLPKYIGQVVSTWGLGELTVPAE</sequence>